<protein>
    <submittedName>
        <fullName evidence="1">Uncharacterized protein</fullName>
    </submittedName>
</protein>
<sequence>MSGFFKHPFFLPEISRSVFKIQISLIKFSPLSLSLKSPRTTLSTLSLATATQSTTGVTLETWCFD</sequence>
<evidence type="ECO:0000313" key="1">
    <source>
        <dbReference type="EMBL" id="OTG25068.1"/>
    </source>
</evidence>
<gene>
    <name evidence="1" type="ORF">HannXRQ_Chr05g0143631</name>
</gene>
<dbReference type="InParanoid" id="A0A251UP12"/>
<name>A0A251UP12_HELAN</name>
<keyword evidence="2" id="KW-1185">Reference proteome</keyword>
<evidence type="ECO:0000313" key="2">
    <source>
        <dbReference type="Proteomes" id="UP000215914"/>
    </source>
</evidence>
<reference evidence="2" key="1">
    <citation type="journal article" date="2017" name="Nature">
        <title>The sunflower genome provides insights into oil metabolism, flowering and Asterid evolution.</title>
        <authorList>
            <person name="Badouin H."/>
            <person name="Gouzy J."/>
            <person name="Grassa C.J."/>
            <person name="Murat F."/>
            <person name="Staton S.E."/>
            <person name="Cottret L."/>
            <person name="Lelandais-Briere C."/>
            <person name="Owens G.L."/>
            <person name="Carrere S."/>
            <person name="Mayjonade B."/>
            <person name="Legrand L."/>
            <person name="Gill N."/>
            <person name="Kane N.C."/>
            <person name="Bowers J.E."/>
            <person name="Hubner S."/>
            <person name="Bellec A."/>
            <person name="Berard A."/>
            <person name="Berges H."/>
            <person name="Blanchet N."/>
            <person name="Boniface M.C."/>
            <person name="Brunel D."/>
            <person name="Catrice O."/>
            <person name="Chaidir N."/>
            <person name="Claudel C."/>
            <person name="Donnadieu C."/>
            <person name="Faraut T."/>
            <person name="Fievet G."/>
            <person name="Helmstetter N."/>
            <person name="King M."/>
            <person name="Knapp S.J."/>
            <person name="Lai Z."/>
            <person name="Le Paslier M.C."/>
            <person name="Lippi Y."/>
            <person name="Lorenzon L."/>
            <person name="Mandel J.R."/>
            <person name="Marage G."/>
            <person name="Marchand G."/>
            <person name="Marquand E."/>
            <person name="Bret-Mestries E."/>
            <person name="Morien E."/>
            <person name="Nambeesan S."/>
            <person name="Nguyen T."/>
            <person name="Pegot-Espagnet P."/>
            <person name="Pouilly N."/>
            <person name="Raftis F."/>
            <person name="Sallet E."/>
            <person name="Schiex T."/>
            <person name="Thomas J."/>
            <person name="Vandecasteele C."/>
            <person name="Vares D."/>
            <person name="Vear F."/>
            <person name="Vautrin S."/>
            <person name="Crespi M."/>
            <person name="Mangin B."/>
            <person name="Burke J.M."/>
            <person name="Salse J."/>
            <person name="Munos S."/>
            <person name="Vincourt P."/>
            <person name="Rieseberg L.H."/>
            <person name="Langlade N.B."/>
        </authorList>
    </citation>
    <scope>NUCLEOTIDE SEQUENCE [LARGE SCALE GENOMIC DNA]</scope>
    <source>
        <strain evidence="2">cv. SF193</strain>
    </source>
</reference>
<dbReference type="AlphaFoldDB" id="A0A251UP12"/>
<organism evidence="1 2">
    <name type="scientific">Helianthus annuus</name>
    <name type="common">Common sunflower</name>
    <dbReference type="NCBI Taxonomy" id="4232"/>
    <lineage>
        <taxon>Eukaryota</taxon>
        <taxon>Viridiplantae</taxon>
        <taxon>Streptophyta</taxon>
        <taxon>Embryophyta</taxon>
        <taxon>Tracheophyta</taxon>
        <taxon>Spermatophyta</taxon>
        <taxon>Magnoliopsida</taxon>
        <taxon>eudicotyledons</taxon>
        <taxon>Gunneridae</taxon>
        <taxon>Pentapetalae</taxon>
        <taxon>asterids</taxon>
        <taxon>campanulids</taxon>
        <taxon>Asterales</taxon>
        <taxon>Asteraceae</taxon>
        <taxon>Asteroideae</taxon>
        <taxon>Heliantheae alliance</taxon>
        <taxon>Heliantheae</taxon>
        <taxon>Helianthus</taxon>
    </lineage>
</organism>
<proteinExistence type="predicted"/>
<accession>A0A251UP12</accession>
<dbReference type="EMBL" id="CM007894">
    <property type="protein sequence ID" value="OTG25068.1"/>
    <property type="molecule type" value="Genomic_DNA"/>
</dbReference>
<dbReference type="Proteomes" id="UP000215914">
    <property type="component" value="Chromosome 5"/>
</dbReference>